<feature type="transmembrane region" description="Helical" evidence="1">
    <location>
        <begin position="347"/>
        <end position="367"/>
    </location>
</feature>
<feature type="transmembrane region" description="Helical" evidence="1">
    <location>
        <begin position="322"/>
        <end position="340"/>
    </location>
</feature>
<keyword evidence="3" id="KW-1185">Reference proteome</keyword>
<comment type="caution">
    <text evidence="2">The sequence shown here is derived from an EMBL/GenBank/DDBJ whole genome shotgun (WGS) entry which is preliminary data.</text>
</comment>
<organism evidence="2 3">
    <name type="scientific">Roseomonas nitratireducens</name>
    <dbReference type="NCBI Taxonomy" id="2820810"/>
    <lineage>
        <taxon>Bacteria</taxon>
        <taxon>Pseudomonadati</taxon>
        <taxon>Pseudomonadota</taxon>
        <taxon>Alphaproteobacteria</taxon>
        <taxon>Acetobacterales</taxon>
        <taxon>Roseomonadaceae</taxon>
        <taxon>Roseomonas</taxon>
    </lineage>
</organism>
<feature type="transmembrane region" description="Helical" evidence="1">
    <location>
        <begin position="201"/>
        <end position="224"/>
    </location>
</feature>
<reference evidence="2 3" key="1">
    <citation type="submission" date="2021-03" db="EMBL/GenBank/DDBJ databases">
        <authorList>
            <person name="So Y."/>
        </authorList>
    </citation>
    <scope>NUCLEOTIDE SEQUENCE [LARGE SCALE GENOMIC DNA]</scope>
    <source>
        <strain evidence="2 3">PWR1</strain>
    </source>
</reference>
<feature type="transmembrane region" description="Helical" evidence="1">
    <location>
        <begin position="82"/>
        <end position="102"/>
    </location>
</feature>
<keyword evidence="1" id="KW-0812">Transmembrane</keyword>
<dbReference type="Proteomes" id="UP000680815">
    <property type="component" value="Unassembled WGS sequence"/>
</dbReference>
<evidence type="ECO:0000256" key="1">
    <source>
        <dbReference type="SAM" id="Phobius"/>
    </source>
</evidence>
<dbReference type="RefSeq" id="WP_209352663.1">
    <property type="nucleotide sequence ID" value="NZ_JAGIYZ010000014.1"/>
</dbReference>
<feature type="transmembrane region" description="Helical" evidence="1">
    <location>
        <begin position="292"/>
        <end position="310"/>
    </location>
</feature>
<accession>A0ABS4AV85</accession>
<proteinExistence type="predicted"/>
<dbReference type="EMBL" id="JAGIYZ010000014">
    <property type="protein sequence ID" value="MBP0465274.1"/>
    <property type="molecule type" value="Genomic_DNA"/>
</dbReference>
<keyword evidence="1" id="KW-1133">Transmembrane helix</keyword>
<feature type="transmembrane region" description="Helical" evidence="1">
    <location>
        <begin position="114"/>
        <end position="142"/>
    </location>
</feature>
<feature type="transmembrane region" description="Helical" evidence="1">
    <location>
        <begin position="162"/>
        <end position="189"/>
    </location>
</feature>
<gene>
    <name evidence="2" type="ORF">J5Y09_15215</name>
</gene>
<evidence type="ECO:0000313" key="2">
    <source>
        <dbReference type="EMBL" id="MBP0465274.1"/>
    </source>
</evidence>
<protein>
    <submittedName>
        <fullName evidence="2">Uncharacterized protein</fullName>
    </submittedName>
</protein>
<name>A0ABS4AV85_9PROT</name>
<feature type="transmembrane region" description="Helical" evidence="1">
    <location>
        <begin position="267"/>
        <end position="285"/>
    </location>
</feature>
<sequence>MPIALLIAAALAVVCMPVLAVPVPPLLDYPNHLARLWLLAGGLERPALAAFYEADWRNAFTNGGMDTLVVLLAPLLGGAEPAMRLMLALALVLPPLGAAALNRALFGGWRAWQVGFAVLAFNGILLAGFLSFMIGLGLALLAAAAEPALVRRAWLPRLVVRAAFGVLLIWMHALGLAFYLALLVGLAIGPSMRAALAGPRAIAAAAGRAALAVASAALPAFLMLHLSGTPGPWDGAAEDDTLLRPWSGYAFFEKVRALTTAFGTYEVPVDLAMLLAVLAVARWALAKDRLRVHGGLLAAAGGLLVLAIIMPNTLGGTGWMDRRFPIMALLTFLAAMLPRVPAGRHLAVAAGLLLIVALRAAWMGWVWDARQADIAAVERAIAPMPPGAALLVAYEFPGDRFASPVGRYFPRGQMPTYEHLGALAVTRREAFVPTLFALRGRHVLRVLPPWDELALANGLGVAVTQLDDATAGDARPYLRDWRRRFDYLLVLDGDHPGGGVRAAPTQGLARVAMEGFARLYRIERPGEAAAR</sequence>
<evidence type="ECO:0000313" key="3">
    <source>
        <dbReference type="Proteomes" id="UP000680815"/>
    </source>
</evidence>
<keyword evidence="1" id="KW-0472">Membrane</keyword>